<proteinExistence type="predicted"/>
<keyword evidence="6" id="KW-0732">Signal</keyword>
<dbReference type="RefSeq" id="WP_183337359.1">
    <property type="nucleotide sequence ID" value="NZ_JACHZG010000001.1"/>
</dbReference>
<comment type="subcellular location">
    <subcellularLocation>
        <location evidence="1">Cell outer membrane</location>
    </subcellularLocation>
</comment>
<dbReference type="InterPro" id="IPR006664">
    <property type="entry name" value="OMP_bac"/>
</dbReference>
<dbReference type="Gene3D" id="3.30.1330.60">
    <property type="entry name" value="OmpA-like domain"/>
    <property type="match status" value="1"/>
</dbReference>
<dbReference type="InterPro" id="IPR006665">
    <property type="entry name" value="OmpA-like"/>
</dbReference>
<evidence type="ECO:0000256" key="2">
    <source>
        <dbReference type="ARBA" id="ARBA00023136"/>
    </source>
</evidence>
<dbReference type="PANTHER" id="PTHR30329:SF21">
    <property type="entry name" value="LIPOPROTEIN YIAD-RELATED"/>
    <property type="match status" value="1"/>
</dbReference>
<feature type="region of interest" description="Disordered" evidence="5">
    <location>
        <begin position="156"/>
        <end position="255"/>
    </location>
</feature>
<feature type="chain" id="PRO_5030836718" evidence="6">
    <location>
        <begin position="29"/>
        <end position="598"/>
    </location>
</feature>
<feature type="compositionally biased region" description="Low complexity" evidence="5">
    <location>
        <begin position="174"/>
        <end position="186"/>
    </location>
</feature>
<dbReference type="EMBL" id="JACHZG010000001">
    <property type="protein sequence ID" value="MBB3326405.1"/>
    <property type="molecule type" value="Genomic_DNA"/>
</dbReference>
<dbReference type="Proteomes" id="UP000565572">
    <property type="component" value="Unassembled WGS sequence"/>
</dbReference>
<feature type="compositionally biased region" description="Low complexity" evidence="5">
    <location>
        <begin position="223"/>
        <end position="233"/>
    </location>
</feature>
<accession>A0A7W5P6D6</accession>
<evidence type="ECO:0000256" key="6">
    <source>
        <dbReference type="SAM" id="SignalP"/>
    </source>
</evidence>
<feature type="region of interest" description="Disordered" evidence="5">
    <location>
        <begin position="279"/>
        <end position="303"/>
    </location>
</feature>
<keyword evidence="2 4" id="KW-0472">Membrane</keyword>
<dbReference type="SUPFAM" id="SSF103088">
    <property type="entry name" value="OmpA-like"/>
    <property type="match status" value="1"/>
</dbReference>
<evidence type="ECO:0000256" key="3">
    <source>
        <dbReference type="ARBA" id="ARBA00023237"/>
    </source>
</evidence>
<reference evidence="8 9" key="1">
    <citation type="submission" date="2020-08" db="EMBL/GenBank/DDBJ databases">
        <title>Sequencing the genomes of 1000 actinobacteria strains.</title>
        <authorList>
            <person name="Klenk H.-P."/>
        </authorList>
    </citation>
    <scope>NUCLEOTIDE SEQUENCE [LARGE SCALE GENOMIC DNA]</scope>
    <source>
        <strain evidence="8 9">DSM 11053</strain>
    </source>
</reference>
<evidence type="ECO:0000256" key="4">
    <source>
        <dbReference type="PROSITE-ProRule" id="PRU00473"/>
    </source>
</evidence>
<dbReference type="PROSITE" id="PS51123">
    <property type="entry name" value="OMPA_2"/>
    <property type="match status" value="1"/>
</dbReference>
<protein>
    <submittedName>
        <fullName evidence="8">Outer membrane protein OmpA-like peptidoglycan-associated protein</fullName>
    </submittedName>
</protein>
<keyword evidence="9" id="KW-1185">Reference proteome</keyword>
<evidence type="ECO:0000256" key="1">
    <source>
        <dbReference type="ARBA" id="ARBA00004442"/>
    </source>
</evidence>
<keyword evidence="3" id="KW-0998">Cell outer membrane</keyword>
<dbReference type="PANTHER" id="PTHR30329">
    <property type="entry name" value="STATOR ELEMENT OF FLAGELLAR MOTOR COMPLEX"/>
    <property type="match status" value="1"/>
</dbReference>
<comment type="caution">
    <text evidence="8">The sequence shown here is derived from an EMBL/GenBank/DDBJ whole genome shotgun (WGS) entry which is preliminary data.</text>
</comment>
<dbReference type="InterPro" id="IPR050330">
    <property type="entry name" value="Bact_OuterMem_StrucFunc"/>
</dbReference>
<sequence>MTLSPAVRAAGALAAGTLLLGIPTVALALPAGVSAPVVDVEGPVLAFYAGTAEVDGSTTLEPTKTGTKSRLDCTILFGKDSDVLRPGARDRLRRLGDQLRAQGAGRVEVTGYTDDLGSAAHGLDLSERRARRVANELRQVLPAKQFPAVVRGLGEAHPAVPNTSKANRRKNRRVVVTLTRPGTTAPPARPSTPEPSAAPHPTPTATGTTPGAASPSPSPSVSPAPASTSETPAAAPPSPAPRASPTPAESTEMPWPWIGGAGAAFIGLGGLADVVRRRRARGTAQPSSATVGTTGPPRHETNGATTVGSLLAGQQVSSAAASTPTAGANVDALPTPVPPAGAAPPEAAAMPVVAESATTLGAPDEDAASGSWLEAALAADIAAWRSSDTYRPRLSVLGPVHARTRGQALARRRPYYTELFAYLAMRPHGATVDEIADDFSLTPARVRTDMKILRDWLGVDPASGNPFLPDARTTAAALQRGVAVYQLDGALCDWHLFERLRAAAAKTKDGKEKADALQGALELVTGQPFDRARPAGWGWLFEGDRVDLHVTKAVGDVAVELVGYHSGRRDDEATRRVVEALAKIDPVQAHAITTEAAS</sequence>
<dbReference type="CDD" id="cd07185">
    <property type="entry name" value="OmpA_C-like"/>
    <property type="match status" value="1"/>
</dbReference>
<organism evidence="8 9">
    <name type="scientific">Microlunatus antarcticus</name>
    <dbReference type="NCBI Taxonomy" id="53388"/>
    <lineage>
        <taxon>Bacteria</taxon>
        <taxon>Bacillati</taxon>
        <taxon>Actinomycetota</taxon>
        <taxon>Actinomycetes</taxon>
        <taxon>Propionibacteriales</taxon>
        <taxon>Propionibacteriaceae</taxon>
        <taxon>Microlunatus</taxon>
    </lineage>
</organism>
<dbReference type="GO" id="GO:0009279">
    <property type="term" value="C:cell outer membrane"/>
    <property type="evidence" value="ECO:0007669"/>
    <property type="project" value="UniProtKB-SubCell"/>
</dbReference>
<gene>
    <name evidence="8" type="ORF">FHX39_001349</name>
</gene>
<feature type="compositionally biased region" description="Low complexity" evidence="5">
    <location>
        <begin position="203"/>
        <end position="215"/>
    </location>
</feature>
<evidence type="ECO:0000259" key="7">
    <source>
        <dbReference type="PROSITE" id="PS51123"/>
    </source>
</evidence>
<feature type="compositionally biased region" description="Pro residues" evidence="5">
    <location>
        <begin position="187"/>
        <end position="202"/>
    </location>
</feature>
<dbReference type="InterPro" id="IPR036737">
    <property type="entry name" value="OmpA-like_sf"/>
</dbReference>
<evidence type="ECO:0000313" key="8">
    <source>
        <dbReference type="EMBL" id="MBB3326405.1"/>
    </source>
</evidence>
<feature type="compositionally biased region" description="Pro residues" evidence="5">
    <location>
        <begin position="234"/>
        <end position="244"/>
    </location>
</feature>
<feature type="domain" description="OmpA-like" evidence="7">
    <location>
        <begin position="64"/>
        <end position="182"/>
    </location>
</feature>
<evidence type="ECO:0000256" key="5">
    <source>
        <dbReference type="SAM" id="MobiDB-lite"/>
    </source>
</evidence>
<dbReference type="AlphaFoldDB" id="A0A7W5P6D6"/>
<feature type="signal peptide" evidence="6">
    <location>
        <begin position="1"/>
        <end position="28"/>
    </location>
</feature>
<dbReference type="Pfam" id="PF00691">
    <property type="entry name" value="OmpA"/>
    <property type="match status" value="1"/>
</dbReference>
<dbReference type="PRINTS" id="PR01021">
    <property type="entry name" value="OMPADOMAIN"/>
</dbReference>
<name>A0A7W5P6D6_9ACTN</name>
<evidence type="ECO:0000313" key="9">
    <source>
        <dbReference type="Proteomes" id="UP000565572"/>
    </source>
</evidence>
<feature type="compositionally biased region" description="Polar residues" evidence="5">
    <location>
        <begin position="284"/>
        <end position="293"/>
    </location>
</feature>